<dbReference type="AlphaFoldDB" id="A0A166UPM9"/>
<feature type="domain" description="Fibronectin type-III" evidence="4">
    <location>
        <begin position="35"/>
        <end position="122"/>
    </location>
</feature>
<comment type="caution">
    <text evidence="6">The sequence shown here is derived from an EMBL/GenBank/DDBJ whole genome shotgun (WGS) entry which is preliminary data.</text>
</comment>
<dbReference type="InterPro" id="IPR011583">
    <property type="entry name" value="Chitinase_II/V-like_cat"/>
</dbReference>
<keyword evidence="1 6" id="KW-0378">Hydrolase</keyword>
<dbReference type="InterPro" id="IPR013783">
    <property type="entry name" value="Ig-like_fold"/>
</dbReference>
<dbReference type="PATRIC" id="fig|1705578.3.peg.339"/>
<dbReference type="SMART" id="SM00636">
    <property type="entry name" value="Glyco_18"/>
    <property type="match status" value="1"/>
</dbReference>
<organism evidence="6 8">
    <name type="scientific">Clostridium coskatii</name>
    <dbReference type="NCBI Taxonomy" id="1705578"/>
    <lineage>
        <taxon>Bacteria</taxon>
        <taxon>Bacillati</taxon>
        <taxon>Bacillota</taxon>
        <taxon>Clostridia</taxon>
        <taxon>Eubacteriales</taxon>
        <taxon>Clostridiaceae</taxon>
        <taxon>Clostridium</taxon>
    </lineage>
</organism>
<dbReference type="Pfam" id="PF00041">
    <property type="entry name" value="fn3"/>
    <property type="match status" value="1"/>
</dbReference>
<proteinExistence type="predicted"/>
<dbReference type="EMBL" id="LROR01000022">
    <property type="protein sequence ID" value="OBR97543.1"/>
    <property type="molecule type" value="Genomic_DNA"/>
</dbReference>
<dbReference type="RefSeq" id="WP_063599983.1">
    <property type="nucleotide sequence ID" value="NZ_LITQ01000001.1"/>
</dbReference>
<feature type="signal peptide" evidence="3">
    <location>
        <begin position="1"/>
        <end position="24"/>
    </location>
</feature>
<dbReference type="SUPFAM" id="SSF51445">
    <property type="entry name" value="(Trans)glycosidases"/>
    <property type="match status" value="1"/>
</dbReference>
<dbReference type="CDD" id="cd00063">
    <property type="entry name" value="FN3"/>
    <property type="match status" value="1"/>
</dbReference>
<dbReference type="Proteomes" id="UP000077384">
    <property type="component" value="Unassembled WGS sequence"/>
</dbReference>
<dbReference type="InterPro" id="IPR001223">
    <property type="entry name" value="Glyco_hydro18_cat"/>
</dbReference>
<dbReference type="Gene3D" id="2.60.40.10">
    <property type="entry name" value="Immunoglobulins"/>
    <property type="match status" value="1"/>
</dbReference>
<dbReference type="InterPro" id="IPR029070">
    <property type="entry name" value="Chitinase_insertion_sf"/>
</dbReference>
<dbReference type="EMBL" id="LITQ01000001">
    <property type="protein sequence ID" value="OAA95109.1"/>
    <property type="molecule type" value="Genomic_DNA"/>
</dbReference>
<dbReference type="GO" id="GO:0005975">
    <property type="term" value="P:carbohydrate metabolic process"/>
    <property type="evidence" value="ECO:0007669"/>
    <property type="project" value="InterPro"/>
</dbReference>
<reference evidence="6 8" key="1">
    <citation type="journal article" date="2015" name="Biotechnol. Bioeng.">
        <title>Genome sequence and phenotypic characterization of Caulobacter segnis.</title>
        <authorList>
            <person name="Patel S."/>
            <person name="Fletcher B."/>
            <person name="Scott D.C."/>
            <person name="Ely B."/>
        </authorList>
    </citation>
    <scope>NUCLEOTIDE SEQUENCE [LARGE SCALE GENOMIC DNA]</scope>
    <source>
        <strain evidence="6 8">PS02</strain>
    </source>
</reference>
<dbReference type="Gene3D" id="3.20.20.80">
    <property type="entry name" value="Glycosidases"/>
    <property type="match status" value="1"/>
</dbReference>
<dbReference type="Pfam" id="PF00704">
    <property type="entry name" value="Glyco_hydro_18"/>
    <property type="match status" value="1"/>
</dbReference>
<keyword evidence="2 6" id="KW-0326">Glycosidase</keyword>
<dbReference type="InterPro" id="IPR041704">
    <property type="entry name" value="CFLE_GH18"/>
</dbReference>
<dbReference type="GO" id="GO:0016798">
    <property type="term" value="F:hydrolase activity, acting on glycosyl bonds"/>
    <property type="evidence" value="ECO:0007669"/>
    <property type="project" value="UniProtKB-KW"/>
</dbReference>
<dbReference type="SMART" id="SM00060">
    <property type="entry name" value="FN3"/>
    <property type="match status" value="1"/>
</dbReference>
<accession>A0A166UPM9</accession>
<dbReference type="Gene3D" id="3.10.50.10">
    <property type="match status" value="1"/>
</dbReference>
<name>A0A166UPM9_9CLOT</name>
<feature type="domain" description="GH18" evidence="5">
    <location>
        <begin position="135"/>
        <end position="442"/>
    </location>
</feature>
<evidence type="ECO:0000256" key="1">
    <source>
        <dbReference type="ARBA" id="ARBA00022801"/>
    </source>
</evidence>
<evidence type="ECO:0000259" key="4">
    <source>
        <dbReference type="PROSITE" id="PS50853"/>
    </source>
</evidence>
<evidence type="ECO:0000256" key="3">
    <source>
        <dbReference type="SAM" id="SignalP"/>
    </source>
</evidence>
<dbReference type="InterPro" id="IPR017853">
    <property type="entry name" value="GH"/>
</dbReference>
<reference evidence="7 9" key="2">
    <citation type="journal article" date="2016" name="Front. Microbiol.">
        <title>Industrial Acetogenic Biocatalysts: A Comparative Metabolic and Genomic Analysis.</title>
        <authorList>
            <person name="Bengelsdorf F."/>
            <person name="Poehlein A."/>
            <person name="Sonja S."/>
            <person name="Erz C."/>
            <person name="Hummel T."/>
            <person name="Hoffmeister S."/>
            <person name="Daniel R."/>
            <person name="Durre P."/>
        </authorList>
    </citation>
    <scope>NUCLEOTIDE SEQUENCE [LARGE SCALE GENOMIC DNA]</scope>
    <source>
        <strain evidence="7 9">PTA-10522</strain>
    </source>
</reference>
<evidence type="ECO:0000313" key="9">
    <source>
        <dbReference type="Proteomes" id="UP000093694"/>
    </source>
</evidence>
<protein>
    <submittedName>
        <fullName evidence="6 7">Sporulation-specific glycosylase YdhD</fullName>
        <ecNumber evidence="6 7">3.2.-.-</ecNumber>
    </submittedName>
</protein>
<dbReference type="CDD" id="cd02874">
    <property type="entry name" value="GH18_CFLE_spore_hydrolase"/>
    <property type="match status" value="1"/>
</dbReference>
<gene>
    <name evidence="6" type="primary">ydhD</name>
    <name evidence="7" type="ORF">CLCOS_02580</name>
    <name evidence="6" type="ORF">WX73_01518</name>
</gene>
<evidence type="ECO:0000313" key="6">
    <source>
        <dbReference type="EMBL" id="OAA95109.1"/>
    </source>
</evidence>
<evidence type="ECO:0000313" key="7">
    <source>
        <dbReference type="EMBL" id="OBR97543.1"/>
    </source>
</evidence>
<dbReference type="InterPro" id="IPR036116">
    <property type="entry name" value="FN3_sf"/>
</dbReference>
<sequence length="442" mass="48567">MTVKKSFLIFITAIIFLISNIQFAAAKNNGSPPPAPTGLTISNISTSSLTLSWSSVYGASGYYVYMASPNDANYTKIATVTSTKLIKSGLTSNTNYWFYVTAYNRYGTSASSIHVTANTLQIPIIPTTTKKQVLGFTTYYYSGDPSSYNSIAANTSTIDEIATQTYTTDSLGNISGLVPTNQISYANSNGIKTYAMLQNNFDGNIAKSVLENQTNRQNLESNLLNAIKVNGYKGVNVDLEGVFYYDRNYYTTFVQELYNLLTPQGFSVTLSVPAKTSDSTIDTWSGAYDYAALAKYSDQIAIMTYDEHYPGGTAGPIASISWVENVVKYAITIIPREKIMLGVAAYGYDWSSNGTKAYGINGMYNIAATNNAAVLWDDISKSPYFNYTDTSGIAHSDWFENGQSLGYKLDLVNSYNLNGIAIWRLGLENADYWTSIKTKFNR</sequence>
<evidence type="ECO:0000313" key="8">
    <source>
        <dbReference type="Proteomes" id="UP000077384"/>
    </source>
</evidence>
<evidence type="ECO:0000256" key="2">
    <source>
        <dbReference type="ARBA" id="ARBA00023295"/>
    </source>
</evidence>
<keyword evidence="9" id="KW-1185">Reference proteome</keyword>
<dbReference type="PANTHER" id="PTHR46066:SF2">
    <property type="entry name" value="CHITINASE DOMAIN-CONTAINING PROTEIN 1"/>
    <property type="match status" value="1"/>
</dbReference>
<dbReference type="SUPFAM" id="SSF49265">
    <property type="entry name" value="Fibronectin type III"/>
    <property type="match status" value="1"/>
</dbReference>
<dbReference type="PROSITE" id="PS50853">
    <property type="entry name" value="FN3"/>
    <property type="match status" value="1"/>
</dbReference>
<dbReference type="PANTHER" id="PTHR46066">
    <property type="entry name" value="CHITINASE DOMAIN-CONTAINING PROTEIN 1 FAMILY MEMBER"/>
    <property type="match status" value="1"/>
</dbReference>
<dbReference type="Proteomes" id="UP000093694">
    <property type="component" value="Unassembled WGS sequence"/>
</dbReference>
<dbReference type="PROSITE" id="PS51910">
    <property type="entry name" value="GH18_2"/>
    <property type="match status" value="1"/>
</dbReference>
<evidence type="ECO:0000259" key="5">
    <source>
        <dbReference type="PROSITE" id="PS51910"/>
    </source>
</evidence>
<dbReference type="InterPro" id="IPR003961">
    <property type="entry name" value="FN3_dom"/>
</dbReference>
<feature type="chain" id="PRO_5038640311" evidence="3">
    <location>
        <begin position="25"/>
        <end position="442"/>
    </location>
</feature>
<keyword evidence="3" id="KW-0732">Signal</keyword>
<dbReference type="EC" id="3.2.-.-" evidence="6 7"/>
<dbReference type="GO" id="GO:0008061">
    <property type="term" value="F:chitin binding"/>
    <property type="evidence" value="ECO:0007669"/>
    <property type="project" value="InterPro"/>
</dbReference>